<dbReference type="GeneID" id="110804535"/>
<dbReference type="Proteomes" id="UP000813463">
    <property type="component" value="Chromosome 3"/>
</dbReference>
<accession>A0ABM3RMW5</accession>
<name>A0ABM3RMW5_SPIOL</name>
<keyword evidence="2" id="KW-1185">Reference proteome</keyword>
<evidence type="ECO:0000313" key="2">
    <source>
        <dbReference type="Proteomes" id="UP000813463"/>
    </source>
</evidence>
<reference evidence="2" key="1">
    <citation type="journal article" date="2021" name="Nat. Commun.">
        <title>Genomic analyses provide insights into spinach domestication and the genetic basis of agronomic traits.</title>
        <authorList>
            <person name="Cai X."/>
            <person name="Sun X."/>
            <person name="Xu C."/>
            <person name="Sun H."/>
            <person name="Wang X."/>
            <person name="Ge C."/>
            <person name="Zhang Z."/>
            <person name="Wang Q."/>
            <person name="Fei Z."/>
            <person name="Jiao C."/>
            <person name="Wang Q."/>
        </authorList>
    </citation>
    <scope>NUCLEOTIDE SEQUENCE [LARGE SCALE GENOMIC DNA]</scope>
    <source>
        <strain evidence="2">cv. Varoflay</strain>
    </source>
</reference>
<dbReference type="RefSeq" id="XP_056696957.1">
    <property type="nucleotide sequence ID" value="XM_056840979.1"/>
</dbReference>
<reference evidence="3" key="2">
    <citation type="submission" date="2025-08" db="UniProtKB">
        <authorList>
            <consortium name="RefSeq"/>
        </authorList>
    </citation>
    <scope>IDENTIFICATION</scope>
    <source>
        <tissue evidence="3">Leaf</tissue>
    </source>
</reference>
<evidence type="ECO:0000313" key="3">
    <source>
        <dbReference type="RefSeq" id="XP_056696957.1"/>
    </source>
</evidence>
<feature type="region of interest" description="Disordered" evidence="1">
    <location>
        <begin position="65"/>
        <end position="99"/>
    </location>
</feature>
<protein>
    <submittedName>
        <fullName evidence="3">Uncharacterized protein</fullName>
    </submittedName>
</protein>
<dbReference type="PANTHER" id="PTHR35291:SF3">
    <property type="entry name" value="PROTEIN SHROOM-LIKE"/>
    <property type="match status" value="1"/>
</dbReference>
<dbReference type="PANTHER" id="PTHR35291">
    <property type="entry name" value="PROTEIN SHROOM-LIKE"/>
    <property type="match status" value="1"/>
</dbReference>
<organism evidence="2 3">
    <name type="scientific">Spinacia oleracea</name>
    <name type="common">Spinach</name>
    <dbReference type="NCBI Taxonomy" id="3562"/>
    <lineage>
        <taxon>Eukaryota</taxon>
        <taxon>Viridiplantae</taxon>
        <taxon>Streptophyta</taxon>
        <taxon>Embryophyta</taxon>
        <taxon>Tracheophyta</taxon>
        <taxon>Spermatophyta</taxon>
        <taxon>Magnoliopsida</taxon>
        <taxon>eudicotyledons</taxon>
        <taxon>Gunneridae</taxon>
        <taxon>Pentapetalae</taxon>
        <taxon>Caryophyllales</taxon>
        <taxon>Chenopodiaceae</taxon>
        <taxon>Chenopodioideae</taxon>
        <taxon>Anserineae</taxon>
        <taxon>Spinacia</taxon>
    </lineage>
</organism>
<proteinExistence type="predicted"/>
<sequence length="143" mass="16220">MALFRALSTRRSRRGGPGGYDKLLDETNNTDYGVNDADHVVLKRVTSVPASMLFGSSSKKVGYETGFPWMNSKPKQQQQQQQKQTVKSGNKKGGKSHPVFSLFDGKWRKKKMTANPDFSRYMEYLKEGGVWNKDTNSPAIYYK</sequence>
<gene>
    <name evidence="3" type="primary">LOC110804535</name>
</gene>
<evidence type="ECO:0000256" key="1">
    <source>
        <dbReference type="SAM" id="MobiDB-lite"/>
    </source>
</evidence>
<feature type="region of interest" description="Disordered" evidence="1">
    <location>
        <begin position="1"/>
        <end position="28"/>
    </location>
</feature>
<feature type="compositionally biased region" description="Low complexity" evidence="1">
    <location>
        <begin position="75"/>
        <end position="84"/>
    </location>
</feature>